<dbReference type="EMBL" id="AAQH01000005">
    <property type="protein sequence ID" value="EAT12671.1"/>
    <property type="molecule type" value="Genomic_DNA"/>
</dbReference>
<dbReference type="HOGENOM" id="CLU_047930_2_0_6"/>
<dbReference type="GO" id="GO:0043565">
    <property type="term" value="F:sequence-specific DNA binding"/>
    <property type="evidence" value="ECO:0007669"/>
    <property type="project" value="InterPro"/>
</dbReference>
<keyword evidence="2" id="KW-0238">DNA-binding</keyword>
<comment type="caution">
    <text evidence="5">The sequence shown here is derived from an EMBL/GenBank/DDBJ whole genome shotgun (WGS) entry which is preliminary data.</text>
</comment>
<dbReference type="Pfam" id="PF12833">
    <property type="entry name" value="HTH_18"/>
    <property type="match status" value="1"/>
</dbReference>
<keyword evidence="6" id="KW-1185">Reference proteome</keyword>
<proteinExistence type="predicted"/>
<evidence type="ECO:0000259" key="4">
    <source>
        <dbReference type="PROSITE" id="PS01124"/>
    </source>
</evidence>
<dbReference type="PANTHER" id="PTHR46796">
    <property type="entry name" value="HTH-TYPE TRANSCRIPTIONAL ACTIVATOR RHAS-RELATED"/>
    <property type="match status" value="1"/>
</dbReference>
<reference evidence="5 6" key="1">
    <citation type="submission" date="2006-03" db="EMBL/GenBank/DDBJ databases">
        <authorList>
            <person name="Pinhassi J."/>
            <person name="Pedros-Alio C."/>
            <person name="Ferriera S."/>
            <person name="Johnson J."/>
            <person name="Kravitz S."/>
            <person name="Halpern A."/>
            <person name="Remington K."/>
            <person name="Beeson K."/>
            <person name="Tran B."/>
            <person name="Rogers Y.-H."/>
            <person name="Friedman R."/>
            <person name="Venter J.C."/>
        </authorList>
    </citation>
    <scope>NUCLEOTIDE SEQUENCE [LARGE SCALE GENOMIC DNA]</scope>
    <source>
        <strain evidence="5 6">RED65</strain>
    </source>
</reference>
<organism evidence="5 6">
    <name type="scientific">Bermanella marisrubri</name>
    <dbReference type="NCBI Taxonomy" id="207949"/>
    <lineage>
        <taxon>Bacteria</taxon>
        <taxon>Pseudomonadati</taxon>
        <taxon>Pseudomonadota</taxon>
        <taxon>Gammaproteobacteria</taxon>
        <taxon>Oceanospirillales</taxon>
        <taxon>Oceanospirillaceae</taxon>
        <taxon>Bermanella</taxon>
    </lineage>
</organism>
<dbReference type="InterPro" id="IPR018062">
    <property type="entry name" value="HTH_AraC-typ_CS"/>
</dbReference>
<evidence type="ECO:0000256" key="3">
    <source>
        <dbReference type="ARBA" id="ARBA00023163"/>
    </source>
</evidence>
<evidence type="ECO:0000313" key="6">
    <source>
        <dbReference type="Proteomes" id="UP000004263"/>
    </source>
</evidence>
<sequence>MNQNQLTHAHSRCGKIRHITAHDADEHAHNLTNWQQEYDQVSPGAFEGSIKELQLNGIQVFKEFTSQSVFQKCNVWSDSLWIGLPESKPEQSRINGHHLQSHQVMCRPGDIDFSLMTPSQFNIFGIVIDQSLLSNIEDSDYSSAQQFSLSECISLKAKTYNNLHYLLQRLLMHPHDGIPEKVCHDLLLLALHDVLTPESVNCLPPTSLKRRNQIVDLTLHYLKQHHDEPVTVTELCTLACVSRRTLQYSFESVLGISPAHFLRISRLNGARRSLRQATEQDCIADVAAQWGFWHLSQFAKDYKQLFGELPSETKHLYSTVN</sequence>
<dbReference type="SMART" id="SM00342">
    <property type="entry name" value="HTH_ARAC"/>
    <property type="match status" value="1"/>
</dbReference>
<accession>Q1N3C0</accession>
<gene>
    <name evidence="5" type="ORF">RED65_13342</name>
</gene>
<name>Q1N3C0_9GAMM</name>
<evidence type="ECO:0000256" key="2">
    <source>
        <dbReference type="ARBA" id="ARBA00023125"/>
    </source>
</evidence>
<dbReference type="GO" id="GO:0003700">
    <property type="term" value="F:DNA-binding transcription factor activity"/>
    <property type="evidence" value="ECO:0007669"/>
    <property type="project" value="InterPro"/>
</dbReference>
<dbReference type="PROSITE" id="PS00041">
    <property type="entry name" value="HTH_ARAC_FAMILY_1"/>
    <property type="match status" value="1"/>
</dbReference>
<keyword evidence="3" id="KW-0804">Transcription</keyword>
<evidence type="ECO:0000313" key="5">
    <source>
        <dbReference type="EMBL" id="EAT12671.1"/>
    </source>
</evidence>
<dbReference type="Proteomes" id="UP000004263">
    <property type="component" value="Unassembled WGS sequence"/>
</dbReference>
<evidence type="ECO:0000256" key="1">
    <source>
        <dbReference type="ARBA" id="ARBA00023015"/>
    </source>
</evidence>
<dbReference type="OrthoDB" id="6003540at2"/>
<dbReference type="SUPFAM" id="SSF46689">
    <property type="entry name" value="Homeodomain-like"/>
    <property type="match status" value="2"/>
</dbReference>
<dbReference type="STRING" id="207949.RED65_13342"/>
<dbReference type="InterPro" id="IPR050204">
    <property type="entry name" value="AraC_XylS_family_regulators"/>
</dbReference>
<dbReference type="AlphaFoldDB" id="Q1N3C0"/>
<protein>
    <submittedName>
        <fullName evidence="5">HTH-type transcriptional regulator eutR</fullName>
    </submittedName>
</protein>
<dbReference type="PANTHER" id="PTHR46796:SF12">
    <property type="entry name" value="HTH-TYPE DNA-BINDING TRANSCRIPTIONAL ACTIVATOR EUTR"/>
    <property type="match status" value="1"/>
</dbReference>
<dbReference type="Gene3D" id="1.10.10.60">
    <property type="entry name" value="Homeodomain-like"/>
    <property type="match status" value="1"/>
</dbReference>
<feature type="domain" description="HTH araC/xylS-type" evidence="4">
    <location>
        <begin position="216"/>
        <end position="316"/>
    </location>
</feature>
<dbReference type="InterPro" id="IPR018060">
    <property type="entry name" value="HTH_AraC"/>
</dbReference>
<dbReference type="PROSITE" id="PS01124">
    <property type="entry name" value="HTH_ARAC_FAMILY_2"/>
    <property type="match status" value="1"/>
</dbReference>
<keyword evidence="1" id="KW-0805">Transcription regulation</keyword>
<dbReference type="InterPro" id="IPR009057">
    <property type="entry name" value="Homeodomain-like_sf"/>
</dbReference>